<dbReference type="InterPro" id="IPR037818">
    <property type="entry name" value="TAF8"/>
</dbReference>
<organism evidence="9 10">
    <name type="scientific">Australozyma saopauloensis</name>
    <dbReference type="NCBI Taxonomy" id="291208"/>
    <lineage>
        <taxon>Eukaryota</taxon>
        <taxon>Fungi</taxon>
        <taxon>Dikarya</taxon>
        <taxon>Ascomycota</taxon>
        <taxon>Saccharomycotina</taxon>
        <taxon>Pichiomycetes</taxon>
        <taxon>Metschnikowiaceae</taxon>
        <taxon>Australozyma</taxon>
    </lineage>
</organism>
<dbReference type="InterPro" id="IPR019473">
    <property type="entry name" value="TFIID_su8_C"/>
</dbReference>
<dbReference type="PANTHER" id="PTHR46469">
    <property type="entry name" value="TRANSCRIPTION INITIATION FACTOR TFIID SUBUNIT 8"/>
    <property type="match status" value="1"/>
</dbReference>
<proteinExistence type="inferred from homology"/>
<dbReference type="Proteomes" id="UP001338582">
    <property type="component" value="Chromosome 4"/>
</dbReference>
<feature type="compositionally biased region" description="Low complexity" evidence="7">
    <location>
        <begin position="7"/>
        <end position="25"/>
    </location>
</feature>
<feature type="region of interest" description="Disordered" evidence="7">
    <location>
        <begin position="613"/>
        <end position="696"/>
    </location>
</feature>
<feature type="compositionally biased region" description="Polar residues" evidence="7">
    <location>
        <begin position="628"/>
        <end position="637"/>
    </location>
</feature>
<feature type="region of interest" description="Disordered" evidence="7">
    <location>
        <begin position="1"/>
        <end position="68"/>
    </location>
</feature>
<evidence type="ECO:0000256" key="5">
    <source>
        <dbReference type="ARBA" id="ARBA00023163"/>
    </source>
</evidence>
<dbReference type="PANTHER" id="PTHR46469:SF1">
    <property type="entry name" value="TRANSCRIPTION INITIATION FACTOR TFIID SUBUNIT 8"/>
    <property type="match status" value="1"/>
</dbReference>
<keyword evidence="6" id="KW-0539">Nucleus</keyword>
<reference evidence="9 10" key="1">
    <citation type="submission" date="2023-10" db="EMBL/GenBank/DDBJ databases">
        <title>Draft Genome Sequence of Candida saopaulonensis from a very Premature Infant with Sepsis.</title>
        <authorList>
            <person name="Ning Y."/>
            <person name="Dai R."/>
            <person name="Xiao M."/>
            <person name="Xu Y."/>
            <person name="Yan Q."/>
            <person name="Zhang L."/>
        </authorList>
    </citation>
    <scope>NUCLEOTIDE SEQUENCE [LARGE SCALE GENOMIC DNA]</scope>
    <source>
        <strain evidence="9 10">19XY460</strain>
    </source>
</reference>
<evidence type="ECO:0000313" key="9">
    <source>
        <dbReference type="EMBL" id="WPK26272.1"/>
    </source>
</evidence>
<comment type="similarity">
    <text evidence="2">Belongs to the TAF8 family.</text>
</comment>
<evidence type="ECO:0000256" key="2">
    <source>
        <dbReference type="ARBA" id="ARBA00008767"/>
    </source>
</evidence>
<evidence type="ECO:0000259" key="8">
    <source>
        <dbReference type="Pfam" id="PF10406"/>
    </source>
</evidence>
<evidence type="ECO:0000256" key="7">
    <source>
        <dbReference type="SAM" id="MobiDB-lite"/>
    </source>
</evidence>
<dbReference type="KEGG" id="asau:88174684"/>
<gene>
    <name evidence="9" type="ORF">PUMCH_003621</name>
</gene>
<keyword evidence="10" id="KW-1185">Reference proteome</keyword>
<dbReference type="GO" id="GO:0005669">
    <property type="term" value="C:transcription factor TFIID complex"/>
    <property type="evidence" value="ECO:0007669"/>
    <property type="project" value="InterPro"/>
</dbReference>
<dbReference type="RefSeq" id="XP_062878653.1">
    <property type="nucleotide sequence ID" value="XM_063022583.1"/>
</dbReference>
<feature type="compositionally biased region" description="Low complexity" evidence="7">
    <location>
        <begin position="613"/>
        <end position="627"/>
    </location>
</feature>
<dbReference type="GeneID" id="88174684"/>
<evidence type="ECO:0000256" key="6">
    <source>
        <dbReference type="ARBA" id="ARBA00023242"/>
    </source>
</evidence>
<dbReference type="Pfam" id="PF10406">
    <property type="entry name" value="TAF8_C"/>
    <property type="match status" value="1"/>
</dbReference>
<keyword evidence="4" id="KW-0805">Transcription regulation</keyword>
<feature type="compositionally biased region" description="Acidic residues" evidence="7">
    <location>
        <begin position="659"/>
        <end position="672"/>
    </location>
</feature>
<dbReference type="GO" id="GO:0006367">
    <property type="term" value="P:transcription initiation at RNA polymerase II promoter"/>
    <property type="evidence" value="ECO:0007669"/>
    <property type="project" value="TreeGrafter"/>
</dbReference>
<dbReference type="EMBL" id="CP138897">
    <property type="protein sequence ID" value="WPK26272.1"/>
    <property type="molecule type" value="Genomic_DNA"/>
</dbReference>
<evidence type="ECO:0000256" key="3">
    <source>
        <dbReference type="ARBA" id="ARBA00017307"/>
    </source>
</evidence>
<evidence type="ECO:0000256" key="4">
    <source>
        <dbReference type="ARBA" id="ARBA00023015"/>
    </source>
</evidence>
<name>A0AAX4HDB2_9ASCO</name>
<comment type="subcellular location">
    <subcellularLocation>
        <location evidence="1">Nucleus</location>
    </subcellularLocation>
</comment>
<protein>
    <recommendedName>
        <fullName evidence="3">Transcription initiation factor TFIID subunit 8</fullName>
    </recommendedName>
</protein>
<accession>A0AAX4HDB2</accession>
<keyword evidence="5" id="KW-0804">Transcription</keyword>
<evidence type="ECO:0000256" key="1">
    <source>
        <dbReference type="ARBA" id="ARBA00004123"/>
    </source>
</evidence>
<dbReference type="AlphaFoldDB" id="A0AAX4HDB2"/>
<feature type="compositionally biased region" description="Acidic residues" evidence="7">
    <location>
        <begin position="686"/>
        <end position="696"/>
    </location>
</feature>
<feature type="domain" description="Transcription factor TFIID subunit 8 C-terminal" evidence="8">
    <location>
        <begin position="282"/>
        <end position="330"/>
    </location>
</feature>
<dbReference type="CDD" id="cd08049">
    <property type="entry name" value="TAF8"/>
    <property type="match status" value="1"/>
</dbReference>
<evidence type="ECO:0000313" key="10">
    <source>
        <dbReference type="Proteomes" id="UP001338582"/>
    </source>
</evidence>
<sequence length="696" mass="78293">MPRLTRAAASNSAASEAPAAATAVSNLEMSGPKMDEKSASEPQSKESPIVVPEKAEETPVVKQEPSDTPVEILASSAPLKLPDDKFTPVLSKPKTTSTPPQFRTVSESAYIPPHQRRLGEYLAKVELPHAMANSANVIDFELQKLVGLIVKSSPKNPAFSAEYIHEVTDLSIKFMDLFCTTLRKLTDLQRHSLPGVADLELCLQKLDISPADLHTEYIRHKSLPNSVRQQAARLKGEVDHLLSEYNAEKYDLHKDDPSLVFYTNEQYEIAALVPQQMRSRDYIPEYFPELPPDFTYRLTSSFMDTTLELKKIKMKLFEESRLNESSLHKLIDDDEKRWLEELNEQLAEDSEDDSADENEDIMSVGGENLSEIESPLPDLLEHELKAIGDQDHGTARDILLDGEKVTPDDKKSDAHHNDMDSAKVINEEAGDVQLNMVNASLSHSAMQTSVLRNSVKNDAAFDFVSYARKRKLALEKPHKDLERQKFLRSQNYYLQAEKKFSCYATDVPTKADFQWVDGILDRSFKNVIRATRRAEKVKAKRLAAMEAERKSLEKANEKMLGTLEFAFNEASNFLDESDDNMENEFENFDFGDVIDHPKPVSANIPLDLTISSLLSSGPPESELPKGSAPTSSISQEVNDVPLDEEPSEKKDPQSIKLENDDDLEDMFDELETLQETNNRHIPPVDSESEEDDLEDL</sequence>